<keyword evidence="2" id="KW-0521">NADP</keyword>
<feature type="region of interest" description="Disordered" evidence="5">
    <location>
        <begin position="244"/>
        <end position="269"/>
    </location>
</feature>
<sequence>MSVKNKAADLFSVNGMVAVITGGGSGLGLYAARALDANGAKAVYIIGRRENTLQEAAKTAINGTVKYIVGDVSDKDSLDKVAEQIRQEQGYINLLFNNAGVGGPKDRSTLTETMSGSKPTVQDFQKAMWQPQMEDYTKTLHTNCTGVYYTTIAFLDLLDAGNKKGNLAQDSQVIVTSSVAGFSRYLASSFAYSTSKAAVNHLTKMLATVFAQNGFHIRVNLIAPGLYPSEMTQGHMKNLNPMGQKDDGNGAFEGAHKMTPDQSPAERTGSEQDLAGVILFLASQAGAYLNGETMITDGGRLSVLPSVY</sequence>
<dbReference type="Pfam" id="PF00106">
    <property type="entry name" value="adh_short"/>
    <property type="match status" value="1"/>
</dbReference>
<dbReference type="GO" id="GO:0016491">
    <property type="term" value="F:oxidoreductase activity"/>
    <property type="evidence" value="ECO:0007669"/>
    <property type="project" value="UniProtKB-KW"/>
</dbReference>
<keyword evidence="8" id="KW-1185">Reference proteome</keyword>
<reference evidence="7 8" key="1">
    <citation type="submission" date="2023-08" db="EMBL/GenBank/DDBJ databases">
        <title>Black Yeasts Isolated from many extreme environments.</title>
        <authorList>
            <person name="Coleine C."/>
            <person name="Stajich J.E."/>
            <person name="Selbmann L."/>
        </authorList>
    </citation>
    <scope>NUCLEOTIDE SEQUENCE [LARGE SCALE GENOMIC DNA]</scope>
    <source>
        <strain evidence="7 8">CCFEE 5910</strain>
    </source>
</reference>
<dbReference type="PRINTS" id="PR00080">
    <property type="entry name" value="SDRFAMILY"/>
</dbReference>
<dbReference type="PRINTS" id="PR00081">
    <property type="entry name" value="GDHRDH"/>
</dbReference>
<feature type="compositionally biased region" description="Basic and acidic residues" evidence="5">
    <location>
        <begin position="244"/>
        <end position="259"/>
    </location>
</feature>
<keyword evidence="3" id="KW-0560">Oxidoreductase</keyword>
<evidence type="ECO:0000256" key="2">
    <source>
        <dbReference type="ARBA" id="ARBA00022857"/>
    </source>
</evidence>
<evidence type="ECO:0000256" key="5">
    <source>
        <dbReference type="SAM" id="MobiDB-lite"/>
    </source>
</evidence>
<dbReference type="SMART" id="SM00822">
    <property type="entry name" value="PKS_KR"/>
    <property type="match status" value="1"/>
</dbReference>
<evidence type="ECO:0000256" key="4">
    <source>
        <dbReference type="RuleBase" id="RU000363"/>
    </source>
</evidence>
<evidence type="ECO:0000256" key="1">
    <source>
        <dbReference type="ARBA" id="ARBA00006484"/>
    </source>
</evidence>
<dbReference type="SUPFAM" id="SSF51735">
    <property type="entry name" value="NAD(P)-binding Rossmann-fold domains"/>
    <property type="match status" value="1"/>
</dbReference>
<protein>
    <recommendedName>
        <fullName evidence="6">Ketoreductase domain-containing protein</fullName>
    </recommendedName>
</protein>
<comment type="caution">
    <text evidence="7">The sequence shown here is derived from an EMBL/GenBank/DDBJ whole genome shotgun (WGS) entry which is preliminary data.</text>
</comment>
<feature type="domain" description="Ketoreductase" evidence="6">
    <location>
        <begin position="16"/>
        <end position="216"/>
    </location>
</feature>
<dbReference type="InterPro" id="IPR020904">
    <property type="entry name" value="Sc_DH/Rdtase_CS"/>
</dbReference>
<dbReference type="InterPro" id="IPR052178">
    <property type="entry name" value="Sec_Metab_Biosynth_SDR"/>
</dbReference>
<dbReference type="PANTHER" id="PTHR43618">
    <property type="entry name" value="7-ALPHA-HYDROXYSTEROID DEHYDROGENASE"/>
    <property type="match status" value="1"/>
</dbReference>
<dbReference type="EMBL" id="JAVRRJ010000005">
    <property type="protein sequence ID" value="KAK5084455.1"/>
    <property type="molecule type" value="Genomic_DNA"/>
</dbReference>
<comment type="similarity">
    <text evidence="1 4">Belongs to the short-chain dehydrogenases/reductases (SDR) family.</text>
</comment>
<dbReference type="InterPro" id="IPR036291">
    <property type="entry name" value="NAD(P)-bd_dom_sf"/>
</dbReference>
<name>A0AAN7SXX7_9EURO</name>
<dbReference type="AlphaFoldDB" id="A0AAN7SXX7"/>
<proteinExistence type="inferred from homology"/>
<dbReference type="Gene3D" id="3.40.50.720">
    <property type="entry name" value="NAD(P)-binding Rossmann-like Domain"/>
    <property type="match status" value="1"/>
</dbReference>
<evidence type="ECO:0000313" key="7">
    <source>
        <dbReference type="EMBL" id="KAK5084455.1"/>
    </source>
</evidence>
<evidence type="ECO:0000256" key="3">
    <source>
        <dbReference type="ARBA" id="ARBA00023002"/>
    </source>
</evidence>
<dbReference type="Proteomes" id="UP001309876">
    <property type="component" value="Unassembled WGS sequence"/>
</dbReference>
<dbReference type="InterPro" id="IPR002347">
    <property type="entry name" value="SDR_fam"/>
</dbReference>
<gene>
    <name evidence="7" type="ORF">LTR05_005531</name>
</gene>
<dbReference type="PANTHER" id="PTHR43618:SF18">
    <property type="entry name" value="SHORT CHAIN DEHYDROGENASE_REDUCTASE FAMILY (AFU_ORTHOLOGUE AFUA_5G12480)"/>
    <property type="match status" value="1"/>
</dbReference>
<dbReference type="InterPro" id="IPR057326">
    <property type="entry name" value="KR_dom"/>
</dbReference>
<organism evidence="7 8">
    <name type="scientific">Lithohypha guttulata</name>
    <dbReference type="NCBI Taxonomy" id="1690604"/>
    <lineage>
        <taxon>Eukaryota</taxon>
        <taxon>Fungi</taxon>
        <taxon>Dikarya</taxon>
        <taxon>Ascomycota</taxon>
        <taxon>Pezizomycotina</taxon>
        <taxon>Eurotiomycetes</taxon>
        <taxon>Chaetothyriomycetidae</taxon>
        <taxon>Chaetothyriales</taxon>
        <taxon>Trichomeriaceae</taxon>
        <taxon>Lithohypha</taxon>
    </lineage>
</organism>
<dbReference type="CDD" id="cd05233">
    <property type="entry name" value="SDR_c"/>
    <property type="match status" value="1"/>
</dbReference>
<evidence type="ECO:0000259" key="6">
    <source>
        <dbReference type="SMART" id="SM00822"/>
    </source>
</evidence>
<accession>A0AAN7SXX7</accession>
<dbReference type="PROSITE" id="PS00061">
    <property type="entry name" value="ADH_SHORT"/>
    <property type="match status" value="1"/>
</dbReference>
<evidence type="ECO:0000313" key="8">
    <source>
        <dbReference type="Proteomes" id="UP001309876"/>
    </source>
</evidence>